<dbReference type="Proteomes" id="UP000299102">
    <property type="component" value="Unassembled WGS sequence"/>
</dbReference>
<proteinExistence type="predicted"/>
<evidence type="ECO:0000313" key="2">
    <source>
        <dbReference type="Proteomes" id="UP000299102"/>
    </source>
</evidence>
<accession>A0A4C1Z6M4</accession>
<organism evidence="1 2">
    <name type="scientific">Eumeta variegata</name>
    <name type="common">Bagworm moth</name>
    <name type="synonym">Eumeta japonica</name>
    <dbReference type="NCBI Taxonomy" id="151549"/>
    <lineage>
        <taxon>Eukaryota</taxon>
        <taxon>Metazoa</taxon>
        <taxon>Ecdysozoa</taxon>
        <taxon>Arthropoda</taxon>
        <taxon>Hexapoda</taxon>
        <taxon>Insecta</taxon>
        <taxon>Pterygota</taxon>
        <taxon>Neoptera</taxon>
        <taxon>Endopterygota</taxon>
        <taxon>Lepidoptera</taxon>
        <taxon>Glossata</taxon>
        <taxon>Ditrysia</taxon>
        <taxon>Tineoidea</taxon>
        <taxon>Psychidae</taxon>
        <taxon>Oiketicinae</taxon>
        <taxon>Eumeta</taxon>
    </lineage>
</organism>
<comment type="caution">
    <text evidence="1">The sequence shown here is derived from an EMBL/GenBank/DDBJ whole genome shotgun (WGS) entry which is preliminary data.</text>
</comment>
<dbReference type="EMBL" id="BGZK01001615">
    <property type="protein sequence ID" value="GBP83340.1"/>
    <property type="molecule type" value="Genomic_DNA"/>
</dbReference>
<evidence type="ECO:0000313" key="1">
    <source>
        <dbReference type="EMBL" id="GBP83340.1"/>
    </source>
</evidence>
<reference evidence="1 2" key="1">
    <citation type="journal article" date="2019" name="Commun. Biol.">
        <title>The bagworm genome reveals a unique fibroin gene that provides high tensile strength.</title>
        <authorList>
            <person name="Kono N."/>
            <person name="Nakamura H."/>
            <person name="Ohtoshi R."/>
            <person name="Tomita M."/>
            <person name="Numata K."/>
            <person name="Arakawa K."/>
        </authorList>
    </citation>
    <scope>NUCLEOTIDE SEQUENCE [LARGE SCALE GENOMIC DNA]</scope>
</reference>
<protein>
    <submittedName>
        <fullName evidence="1">Uncharacterized protein</fullName>
    </submittedName>
</protein>
<gene>
    <name evidence="1" type="ORF">EVAR_54357_1</name>
</gene>
<name>A0A4C1Z6M4_EUMVA</name>
<sequence length="98" mass="11025">MSVIGIETGIGLESEMRSRPYSGTGVDIENRTVIAFKNNSERDKSRYTERSRIAKAFTIVPESESRAVLQLEFTIRPFATTSEVMHSMSVREKPRAEG</sequence>
<keyword evidence="2" id="KW-1185">Reference proteome</keyword>
<dbReference type="AlphaFoldDB" id="A0A4C1Z6M4"/>